<keyword evidence="4" id="KW-0812">Transmembrane</keyword>
<reference evidence="5 6" key="1">
    <citation type="journal article" date="2018" name="Mol. Plant">
        <title>The genome of Artemisia annua provides insight into the evolution of Asteraceae family and artemisinin biosynthesis.</title>
        <authorList>
            <person name="Shen Q."/>
            <person name="Zhang L."/>
            <person name="Liao Z."/>
            <person name="Wang S."/>
            <person name="Yan T."/>
            <person name="Shi P."/>
            <person name="Liu M."/>
            <person name="Fu X."/>
            <person name="Pan Q."/>
            <person name="Wang Y."/>
            <person name="Lv Z."/>
            <person name="Lu X."/>
            <person name="Zhang F."/>
            <person name="Jiang W."/>
            <person name="Ma Y."/>
            <person name="Chen M."/>
            <person name="Hao X."/>
            <person name="Li L."/>
            <person name="Tang Y."/>
            <person name="Lv G."/>
            <person name="Zhou Y."/>
            <person name="Sun X."/>
            <person name="Brodelius P.E."/>
            <person name="Rose J.K.C."/>
            <person name="Tang K."/>
        </authorList>
    </citation>
    <scope>NUCLEOTIDE SEQUENCE [LARGE SCALE GENOMIC DNA]</scope>
    <source>
        <strain evidence="6">cv. Huhao1</strain>
        <tissue evidence="5">Leaf</tissue>
    </source>
</reference>
<keyword evidence="4" id="KW-0472">Membrane</keyword>
<evidence type="ECO:0000313" key="5">
    <source>
        <dbReference type="EMBL" id="PWA57374.1"/>
    </source>
</evidence>
<dbReference type="Proteomes" id="UP000245207">
    <property type="component" value="Unassembled WGS sequence"/>
</dbReference>
<dbReference type="STRING" id="35608.A0A2U1M7Z8"/>
<dbReference type="Gene3D" id="1.10.600.10">
    <property type="entry name" value="Farnesyl Diphosphate Synthase"/>
    <property type="match status" value="1"/>
</dbReference>
<comment type="caution">
    <text evidence="5">The sequence shown here is derived from an EMBL/GenBank/DDBJ whole genome shotgun (WGS) entry which is preliminary data.</text>
</comment>
<dbReference type="EMBL" id="PKPP01006182">
    <property type="protein sequence ID" value="PWA57374.1"/>
    <property type="molecule type" value="Genomic_DNA"/>
</dbReference>
<organism evidence="5 6">
    <name type="scientific">Artemisia annua</name>
    <name type="common">Sweet wormwood</name>
    <dbReference type="NCBI Taxonomy" id="35608"/>
    <lineage>
        <taxon>Eukaryota</taxon>
        <taxon>Viridiplantae</taxon>
        <taxon>Streptophyta</taxon>
        <taxon>Embryophyta</taxon>
        <taxon>Tracheophyta</taxon>
        <taxon>Spermatophyta</taxon>
        <taxon>Magnoliopsida</taxon>
        <taxon>eudicotyledons</taxon>
        <taxon>Gunneridae</taxon>
        <taxon>Pentapetalae</taxon>
        <taxon>asterids</taxon>
        <taxon>campanulids</taxon>
        <taxon>Asterales</taxon>
        <taxon>Asteraceae</taxon>
        <taxon>Asteroideae</taxon>
        <taxon>Anthemideae</taxon>
        <taxon>Artemisiinae</taxon>
        <taxon>Artemisia</taxon>
    </lineage>
</organism>
<keyword evidence="6" id="KW-1185">Reference proteome</keyword>
<sequence length="154" mass="17661">MGRETSRPFNGRPFDILDVALTDTVQKFTLDIKSRYENFQELYLYCYYVAWIVALMSVPVMGISPESSSNAPSIYNSAHILGIGNQLTNILRDVGEIVTLVSLFFSALRGRVSQDELHNNEDVYSRRVTDNWREFMKGKRARFYFNQAEEGASL</sequence>
<dbReference type="OrthoDB" id="6600518at2759"/>
<dbReference type="GO" id="GO:0016117">
    <property type="term" value="P:carotenoid biosynthetic process"/>
    <property type="evidence" value="ECO:0007669"/>
    <property type="project" value="UniProtKB-KW"/>
</dbReference>
<evidence type="ECO:0000256" key="2">
    <source>
        <dbReference type="ARBA" id="ARBA00012396"/>
    </source>
</evidence>
<comment type="catalytic activity">
    <reaction evidence="1">
        <text>2 (2E,6E,10E)-geranylgeranyl diphosphate = 15-cis-phytoene + 2 diphosphate</text>
        <dbReference type="Rhea" id="RHEA:34475"/>
        <dbReference type="ChEBI" id="CHEBI:27787"/>
        <dbReference type="ChEBI" id="CHEBI:33019"/>
        <dbReference type="ChEBI" id="CHEBI:58756"/>
        <dbReference type="EC" id="2.5.1.32"/>
    </reaction>
</comment>
<dbReference type="SUPFAM" id="SSF48576">
    <property type="entry name" value="Terpenoid synthases"/>
    <property type="match status" value="1"/>
</dbReference>
<dbReference type="Pfam" id="PF00494">
    <property type="entry name" value="SQS_PSY"/>
    <property type="match status" value="1"/>
</dbReference>
<dbReference type="InterPro" id="IPR008949">
    <property type="entry name" value="Isoprenoid_synthase_dom_sf"/>
</dbReference>
<dbReference type="PANTHER" id="PTHR31480">
    <property type="entry name" value="BIFUNCTIONAL LYCOPENE CYCLASE/PHYTOENE SYNTHASE"/>
    <property type="match status" value="1"/>
</dbReference>
<dbReference type="AlphaFoldDB" id="A0A2U1M7Z8"/>
<evidence type="ECO:0000256" key="4">
    <source>
        <dbReference type="SAM" id="Phobius"/>
    </source>
</evidence>
<evidence type="ECO:0000313" key="6">
    <source>
        <dbReference type="Proteomes" id="UP000245207"/>
    </source>
</evidence>
<accession>A0A2U1M7Z8</accession>
<name>A0A2U1M7Z8_ARTAN</name>
<keyword evidence="4" id="KW-1133">Transmembrane helix</keyword>
<protein>
    <recommendedName>
        <fullName evidence="2">15-cis-phytoene synthase</fullName>
        <ecNumber evidence="2">2.5.1.32</ecNumber>
    </recommendedName>
</protein>
<feature type="transmembrane region" description="Helical" evidence="4">
    <location>
        <begin position="42"/>
        <end position="63"/>
    </location>
</feature>
<evidence type="ECO:0000256" key="1">
    <source>
        <dbReference type="ARBA" id="ARBA00001805"/>
    </source>
</evidence>
<evidence type="ECO:0000256" key="3">
    <source>
        <dbReference type="ARBA" id="ARBA00022746"/>
    </source>
</evidence>
<proteinExistence type="predicted"/>
<dbReference type="EC" id="2.5.1.32" evidence="2"/>
<keyword evidence="3" id="KW-0125">Carotenoid biosynthesis</keyword>
<dbReference type="InterPro" id="IPR002060">
    <property type="entry name" value="Squ/phyt_synthse"/>
</dbReference>
<gene>
    <name evidence="5" type="ORF">CTI12_AA414190</name>
</gene>
<dbReference type="GO" id="GO:0046905">
    <property type="term" value="F:15-cis-phytoene synthase activity"/>
    <property type="evidence" value="ECO:0007669"/>
    <property type="project" value="UniProtKB-EC"/>
</dbReference>